<protein>
    <recommendedName>
        <fullName evidence="3">Aminoglycoside phosphotransferase domain-containing protein</fullName>
    </recommendedName>
</protein>
<dbReference type="SUPFAM" id="SSF56112">
    <property type="entry name" value="Protein kinase-like (PK-like)"/>
    <property type="match status" value="1"/>
</dbReference>
<comment type="caution">
    <text evidence="1">The sequence shown here is derived from an EMBL/GenBank/DDBJ whole genome shotgun (WGS) entry which is preliminary data.</text>
</comment>
<keyword evidence="2" id="KW-1185">Reference proteome</keyword>
<dbReference type="EMBL" id="JAPVEB010000010">
    <property type="protein sequence ID" value="KAJ5256092.1"/>
    <property type="molecule type" value="Genomic_DNA"/>
</dbReference>
<evidence type="ECO:0000313" key="1">
    <source>
        <dbReference type="EMBL" id="KAJ5256092.1"/>
    </source>
</evidence>
<accession>A0ABQ8W6I9</accession>
<reference evidence="1 2" key="1">
    <citation type="journal article" date="2023" name="IMA Fungus">
        <title>Comparative genomic study of the Penicillium genus elucidates a diverse pangenome and 15 lateral gene transfer events.</title>
        <authorList>
            <person name="Petersen C."/>
            <person name="Sorensen T."/>
            <person name="Nielsen M.R."/>
            <person name="Sondergaard T.E."/>
            <person name="Sorensen J.L."/>
            <person name="Fitzpatrick D.A."/>
            <person name="Frisvad J.C."/>
            <person name="Nielsen K.L."/>
        </authorList>
    </citation>
    <scope>NUCLEOTIDE SEQUENCE [LARGE SCALE GENOMIC DNA]</scope>
    <source>
        <strain evidence="1 2">IBT 3361</strain>
    </source>
</reference>
<evidence type="ECO:0000313" key="2">
    <source>
        <dbReference type="Proteomes" id="UP001220256"/>
    </source>
</evidence>
<evidence type="ECO:0008006" key="3">
    <source>
        <dbReference type="Google" id="ProtNLM"/>
    </source>
</evidence>
<dbReference type="InterPro" id="IPR011009">
    <property type="entry name" value="Kinase-like_dom_sf"/>
</dbReference>
<dbReference type="Proteomes" id="UP001220256">
    <property type="component" value="Unassembled WGS sequence"/>
</dbReference>
<organism evidence="1 2">
    <name type="scientific">Penicillium chrysogenum</name>
    <name type="common">Penicillium notatum</name>
    <dbReference type="NCBI Taxonomy" id="5076"/>
    <lineage>
        <taxon>Eukaryota</taxon>
        <taxon>Fungi</taxon>
        <taxon>Dikarya</taxon>
        <taxon>Ascomycota</taxon>
        <taxon>Pezizomycotina</taxon>
        <taxon>Eurotiomycetes</taxon>
        <taxon>Eurotiomycetidae</taxon>
        <taxon>Eurotiales</taxon>
        <taxon>Aspergillaceae</taxon>
        <taxon>Penicillium</taxon>
        <taxon>Penicillium chrysogenum species complex</taxon>
    </lineage>
</organism>
<dbReference type="InterPro" id="IPR051678">
    <property type="entry name" value="AGP_Transferase"/>
</dbReference>
<sequence length="68" mass="7948">MEYLAHHTAIPVPTVLREWVDNENRYMVLMERMKGQTLEAAWPTLSETEKETVADPVAEAVKQLRFFE</sequence>
<gene>
    <name evidence="1" type="ORF">N7505_011243</name>
</gene>
<dbReference type="PANTHER" id="PTHR21310">
    <property type="entry name" value="AMINOGLYCOSIDE PHOSPHOTRANSFERASE-RELATED-RELATED"/>
    <property type="match status" value="1"/>
</dbReference>
<proteinExistence type="predicted"/>
<name>A0ABQ8W6I9_PENCH</name>
<dbReference type="PANTHER" id="PTHR21310:SF48">
    <property type="entry name" value="AMINOGLYCOSIDE PHOSPHOTRANSFERASE DOMAIN-CONTAINING PROTEIN"/>
    <property type="match status" value="1"/>
</dbReference>